<dbReference type="Pfam" id="PF00023">
    <property type="entry name" value="Ank"/>
    <property type="match status" value="1"/>
</dbReference>
<proteinExistence type="predicted"/>
<feature type="domain" description="SOCS box" evidence="4">
    <location>
        <begin position="260"/>
        <end position="303"/>
    </location>
</feature>
<reference evidence="5 6" key="1">
    <citation type="submission" date="2018-08" db="EMBL/GenBank/DDBJ databases">
        <authorList>
            <person name="Laetsch R D."/>
            <person name="Stevens L."/>
            <person name="Kumar S."/>
            <person name="Blaxter L. M."/>
        </authorList>
    </citation>
    <scope>NUCLEOTIDE SEQUENCE [LARGE SCALE GENOMIC DNA]</scope>
</reference>
<dbReference type="InterPro" id="IPR002110">
    <property type="entry name" value="Ankyrin_rpt"/>
</dbReference>
<dbReference type="PANTHER" id="PTHR24198:SF165">
    <property type="entry name" value="ANKYRIN REPEAT-CONTAINING PROTEIN-RELATED"/>
    <property type="match status" value="1"/>
</dbReference>
<dbReference type="Pfam" id="PF07525">
    <property type="entry name" value="SOCS_box"/>
    <property type="match status" value="1"/>
</dbReference>
<evidence type="ECO:0000313" key="6">
    <source>
        <dbReference type="Proteomes" id="UP000276991"/>
    </source>
</evidence>
<accession>A0A498SW28</accession>
<dbReference type="SUPFAM" id="SSF158235">
    <property type="entry name" value="SOCS box-like"/>
    <property type="match status" value="1"/>
</dbReference>
<evidence type="ECO:0000256" key="1">
    <source>
        <dbReference type="ARBA" id="ARBA00022737"/>
    </source>
</evidence>
<sequence>MNRIILKLLIKYGANCNVPDGNQVHPIALAALNKHPKCVELLLPHVNRAILRGTDIDPVLAATSSDCYNSVALLIKSGYPLETPYYWEESIEIPTPYTSPLFDREYCTALYEATQNENLPIVKLLINAGAKMTYKNLCYSPFLLVLENYLHIDILLEFLKNDVDINAISDDNNFDVPDALLVSLSTYKLDRLHILLSCGLDPMLKNWCGCKYGNQSLLENVMQSPDVANIKKLLKLLLHYSPSIPACCNEIANIIGKNLSKVPTLRHLCRLAIRKSFPTSQLLHGQILKNLLIPQSLKNYLNYCHSFSSRSLSLTFKSLSM</sequence>
<dbReference type="SUPFAM" id="SSF48403">
    <property type="entry name" value="Ankyrin repeat"/>
    <property type="match status" value="1"/>
</dbReference>
<dbReference type="Gene3D" id="1.10.750.20">
    <property type="entry name" value="SOCS box"/>
    <property type="match status" value="1"/>
</dbReference>
<name>A0A498SW28_ACAVI</name>
<dbReference type="EMBL" id="UPTC01003371">
    <property type="protein sequence ID" value="VBB34341.1"/>
    <property type="molecule type" value="Genomic_DNA"/>
</dbReference>
<gene>
    <name evidence="5" type="ORF">NAV_LOCUS9132</name>
</gene>
<dbReference type="AlphaFoldDB" id="A0A498SW28"/>
<keyword evidence="2 3" id="KW-0040">ANK repeat</keyword>
<evidence type="ECO:0000313" key="5">
    <source>
        <dbReference type="EMBL" id="VBB34341.1"/>
    </source>
</evidence>
<dbReference type="STRING" id="6277.A0A498SW28"/>
<dbReference type="PANTHER" id="PTHR24198">
    <property type="entry name" value="ANKYRIN REPEAT AND PROTEIN KINASE DOMAIN-CONTAINING PROTEIN"/>
    <property type="match status" value="1"/>
</dbReference>
<dbReference type="FunFam" id="1.10.750.20:FF:000001">
    <property type="entry name" value="Ankyrin repeat and SOCS box containing 1"/>
    <property type="match status" value="1"/>
</dbReference>
<dbReference type="InterPro" id="IPR001496">
    <property type="entry name" value="SOCS_box"/>
</dbReference>
<dbReference type="OrthoDB" id="366390at2759"/>
<dbReference type="Proteomes" id="UP000276991">
    <property type="component" value="Unassembled WGS sequence"/>
</dbReference>
<dbReference type="PROSITE" id="PS50225">
    <property type="entry name" value="SOCS"/>
    <property type="match status" value="1"/>
</dbReference>
<feature type="repeat" description="ANK" evidence="3">
    <location>
        <begin position="105"/>
        <end position="137"/>
    </location>
</feature>
<dbReference type="GO" id="GO:0035556">
    <property type="term" value="P:intracellular signal transduction"/>
    <property type="evidence" value="ECO:0007669"/>
    <property type="project" value="InterPro"/>
</dbReference>
<evidence type="ECO:0000259" key="4">
    <source>
        <dbReference type="PROSITE" id="PS50225"/>
    </source>
</evidence>
<evidence type="ECO:0000256" key="3">
    <source>
        <dbReference type="PROSITE-ProRule" id="PRU00023"/>
    </source>
</evidence>
<dbReference type="SMART" id="SM00248">
    <property type="entry name" value="ANK"/>
    <property type="match status" value="3"/>
</dbReference>
<organism evidence="5 6">
    <name type="scientific">Acanthocheilonema viteae</name>
    <name type="common">Filarial nematode worm</name>
    <name type="synonym">Dipetalonema viteae</name>
    <dbReference type="NCBI Taxonomy" id="6277"/>
    <lineage>
        <taxon>Eukaryota</taxon>
        <taxon>Metazoa</taxon>
        <taxon>Ecdysozoa</taxon>
        <taxon>Nematoda</taxon>
        <taxon>Chromadorea</taxon>
        <taxon>Rhabditida</taxon>
        <taxon>Spirurina</taxon>
        <taxon>Spiruromorpha</taxon>
        <taxon>Filarioidea</taxon>
        <taxon>Onchocercidae</taxon>
        <taxon>Acanthocheilonema</taxon>
    </lineage>
</organism>
<dbReference type="SMART" id="SM00969">
    <property type="entry name" value="SOCS_box"/>
    <property type="match status" value="1"/>
</dbReference>
<dbReference type="InterPro" id="IPR036770">
    <property type="entry name" value="Ankyrin_rpt-contain_sf"/>
</dbReference>
<protein>
    <recommendedName>
        <fullName evidence="4">SOCS box domain-containing protein</fullName>
    </recommendedName>
</protein>
<keyword evidence="1" id="KW-0677">Repeat</keyword>
<keyword evidence="6" id="KW-1185">Reference proteome</keyword>
<evidence type="ECO:0000256" key="2">
    <source>
        <dbReference type="ARBA" id="ARBA00023043"/>
    </source>
</evidence>
<dbReference type="Gene3D" id="1.25.40.20">
    <property type="entry name" value="Ankyrin repeat-containing domain"/>
    <property type="match status" value="2"/>
</dbReference>
<dbReference type="PROSITE" id="PS50088">
    <property type="entry name" value="ANK_REPEAT"/>
    <property type="match status" value="1"/>
</dbReference>
<dbReference type="InterPro" id="IPR036036">
    <property type="entry name" value="SOCS_box-like_dom_sf"/>
</dbReference>